<name>A0A9L0TS44_HORSE</name>
<dbReference type="Ensembl" id="ENSECAT00000138639.1">
    <property type="protein sequence ID" value="ENSECAP00000089991.1"/>
    <property type="gene ID" value="ENSECAG00000017829.4"/>
</dbReference>
<feature type="compositionally biased region" description="Polar residues" evidence="1">
    <location>
        <begin position="1"/>
        <end position="10"/>
    </location>
</feature>
<reference evidence="2 3" key="1">
    <citation type="journal article" date="2009" name="Science">
        <title>Genome sequence, comparative analysis, and population genetics of the domestic horse.</title>
        <authorList>
            <consortium name="Broad Institute Genome Sequencing Platform"/>
            <consortium name="Broad Institute Whole Genome Assembly Team"/>
            <person name="Wade C.M."/>
            <person name="Giulotto E."/>
            <person name="Sigurdsson S."/>
            <person name="Zoli M."/>
            <person name="Gnerre S."/>
            <person name="Imsland F."/>
            <person name="Lear T.L."/>
            <person name="Adelson D.L."/>
            <person name="Bailey E."/>
            <person name="Bellone R.R."/>
            <person name="Bloecker H."/>
            <person name="Distl O."/>
            <person name="Edgar R.C."/>
            <person name="Garber M."/>
            <person name="Leeb T."/>
            <person name="Mauceli E."/>
            <person name="MacLeod J.N."/>
            <person name="Penedo M.C.T."/>
            <person name="Raison J.M."/>
            <person name="Sharpe T."/>
            <person name="Vogel J."/>
            <person name="Andersson L."/>
            <person name="Antczak D.F."/>
            <person name="Biagi T."/>
            <person name="Binns M.M."/>
            <person name="Chowdhary B.P."/>
            <person name="Coleman S.J."/>
            <person name="Della Valle G."/>
            <person name="Fryc S."/>
            <person name="Guerin G."/>
            <person name="Hasegawa T."/>
            <person name="Hill E.W."/>
            <person name="Jurka J."/>
            <person name="Kiialainen A."/>
            <person name="Lindgren G."/>
            <person name="Liu J."/>
            <person name="Magnani E."/>
            <person name="Mickelson J.R."/>
            <person name="Murray J."/>
            <person name="Nergadze S.G."/>
            <person name="Onofrio R."/>
            <person name="Pedroni S."/>
            <person name="Piras M.F."/>
            <person name="Raudsepp T."/>
            <person name="Rocchi M."/>
            <person name="Roeed K.H."/>
            <person name="Ryder O.A."/>
            <person name="Searle S."/>
            <person name="Skow L."/>
            <person name="Swinburne J.E."/>
            <person name="Syvaenen A.C."/>
            <person name="Tozaki T."/>
            <person name="Valberg S.J."/>
            <person name="Vaudin M."/>
            <person name="White J.R."/>
            <person name="Zody M.C."/>
            <person name="Lander E.S."/>
            <person name="Lindblad-Toh K."/>
        </authorList>
    </citation>
    <scope>NUCLEOTIDE SEQUENCE [LARGE SCALE GENOMIC DNA]</scope>
    <source>
        <strain evidence="2 3">Thoroughbred</strain>
    </source>
</reference>
<accession>A0A9L0TS44</accession>
<dbReference type="Proteomes" id="UP000002281">
    <property type="component" value="Chromosome 3"/>
</dbReference>
<dbReference type="AlphaFoldDB" id="A0A9L0TS44"/>
<evidence type="ECO:0000256" key="1">
    <source>
        <dbReference type="SAM" id="MobiDB-lite"/>
    </source>
</evidence>
<keyword evidence="3" id="KW-1185">Reference proteome</keyword>
<feature type="region of interest" description="Disordered" evidence="1">
    <location>
        <begin position="1"/>
        <end position="36"/>
    </location>
</feature>
<proteinExistence type="predicted"/>
<dbReference type="GeneTree" id="ENSGT00940000157583"/>
<protein>
    <submittedName>
        <fullName evidence="2">Kelch like family member 8</fullName>
    </submittedName>
</protein>
<feature type="compositionally biased region" description="Basic residues" evidence="1">
    <location>
        <begin position="11"/>
        <end position="20"/>
    </location>
</feature>
<sequence length="105" mass="11721">MASESMNAKQARNHFTKGKKQQQQQVKNKSSVSDGAGEDSFIFEANEAWKDFHSSLLRFYENGELCDVTLKVCCFVSVVEVDLVTRFAVLNAIPSTKTVGSLDRK</sequence>
<gene>
    <name evidence="2" type="primary">KLHL8</name>
</gene>
<reference evidence="2" key="3">
    <citation type="submission" date="2025-09" db="UniProtKB">
        <authorList>
            <consortium name="Ensembl"/>
        </authorList>
    </citation>
    <scope>IDENTIFICATION</scope>
    <source>
        <strain evidence="2">Thoroughbred</strain>
    </source>
</reference>
<organism evidence="2 3">
    <name type="scientific">Equus caballus</name>
    <name type="common">Horse</name>
    <dbReference type="NCBI Taxonomy" id="9796"/>
    <lineage>
        <taxon>Eukaryota</taxon>
        <taxon>Metazoa</taxon>
        <taxon>Chordata</taxon>
        <taxon>Craniata</taxon>
        <taxon>Vertebrata</taxon>
        <taxon>Euteleostomi</taxon>
        <taxon>Mammalia</taxon>
        <taxon>Eutheria</taxon>
        <taxon>Laurasiatheria</taxon>
        <taxon>Perissodactyla</taxon>
        <taxon>Equidae</taxon>
        <taxon>Equus</taxon>
    </lineage>
</organism>
<reference evidence="2" key="2">
    <citation type="submission" date="2025-08" db="UniProtKB">
        <authorList>
            <consortium name="Ensembl"/>
        </authorList>
    </citation>
    <scope>IDENTIFICATION</scope>
    <source>
        <strain evidence="2">Thoroughbred</strain>
    </source>
</reference>
<evidence type="ECO:0000313" key="2">
    <source>
        <dbReference type="Ensembl" id="ENSECAP00000089991.1"/>
    </source>
</evidence>
<evidence type="ECO:0000313" key="3">
    <source>
        <dbReference type="Proteomes" id="UP000002281"/>
    </source>
</evidence>